<feature type="coiled-coil region" evidence="15">
    <location>
        <begin position="741"/>
        <end position="768"/>
    </location>
</feature>
<evidence type="ECO:0000256" key="9">
    <source>
        <dbReference type="ARBA" id="ARBA00023029"/>
    </source>
</evidence>
<evidence type="ECO:0000313" key="17">
    <source>
        <dbReference type="EMBL" id="OGG87522.1"/>
    </source>
</evidence>
<evidence type="ECO:0000313" key="18">
    <source>
        <dbReference type="Proteomes" id="UP000177968"/>
    </source>
</evidence>
<evidence type="ECO:0000256" key="8">
    <source>
        <dbReference type="ARBA" id="ARBA00023000"/>
    </source>
</evidence>
<dbReference type="SMART" id="SM00434">
    <property type="entry name" value="TOP4c"/>
    <property type="match status" value="1"/>
</dbReference>
<dbReference type="InterPro" id="IPR002205">
    <property type="entry name" value="Topo_IIA_dom_A"/>
</dbReference>
<dbReference type="InterPro" id="IPR013757">
    <property type="entry name" value="Topo_IIA_A_a_sf"/>
</dbReference>
<keyword evidence="10 14" id="KW-0238">DNA-binding</keyword>
<dbReference type="InterPro" id="IPR013758">
    <property type="entry name" value="Topo_IIA_A/C_ab"/>
</dbReference>
<evidence type="ECO:0000256" key="1">
    <source>
        <dbReference type="ARBA" id="ARBA00000185"/>
    </source>
</evidence>
<evidence type="ECO:0000256" key="4">
    <source>
        <dbReference type="ARBA" id="ARBA00012895"/>
    </source>
</evidence>
<evidence type="ECO:0000259" key="16">
    <source>
        <dbReference type="PROSITE" id="PS52040"/>
    </source>
</evidence>
<dbReference type="Gene3D" id="1.10.268.10">
    <property type="entry name" value="Topoisomerase, domain 3"/>
    <property type="match status" value="1"/>
</dbReference>
<keyword evidence="9" id="KW-0799">Topoisomerase</keyword>
<dbReference type="NCBIfam" id="TIGR01445">
    <property type="entry name" value="intein_Nterm"/>
    <property type="match status" value="1"/>
</dbReference>
<dbReference type="SMART" id="SM00306">
    <property type="entry name" value="HintN"/>
    <property type="match status" value="1"/>
</dbReference>
<dbReference type="GO" id="GO:0003677">
    <property type="term" value="F:DNA binding"/>
    <property type="evidence" value="ECO:0007669"/>
    <property type="project" value="UniProtKB-UniRule"/>
</dbReference>
<dbReference type="InterPro" id="IPR036844">
    <property type="entry name" value="Hint_dom_sf"/>
</dbReference>
<comment type="caution">
    <text evidence="17">The sequence shown here is derived from an EMBL/GenBank/DDBJ whole genome shotgun (WGS) entry which is preliminary data.</text>
</comment>
<name>A0A1F6FNU7_9BACT</name>
<dbReference type="InterPro" id="IPR003587">
    <property type="entry name" value="Hint_dom_N"/>
</dbReference>
<reference evidence="17 18" key="1">
    <citation type="journal article" date="2016" name="Nat. Commun.">
        <title>Thousands of microbial genomes shed light on interconnected biogeochemical processes in an aquifer system.</title>
        <authorList>
            <person name="Anantharaman K."/>
            <person name="Brown C.T."/>
            <person name="Hug L.A."/>
            <person name="Sharon I."/>
            <person name="Castelle C.J."/>
            <person name="Probst A.J."/>
            <person name="Thomas B.C."/>
            <person name="Singh A."/>
            <person name="Wilkins M.J."/>
            <person name="Karaoz U."/>
            <person name="Brodie E.L."/>
            <person name="Williams K.H."/>
            <person name="Hubbard S.S."/>
            <person name="Banfield J.F."/>
        </authorList>
    </citation>
    <scope>NUCLEOTIDE SEQUENCE [LARGE SCALE GENOMIC DNA]</scope>
</reference>
<dbReference type="InterPro" id="IPR050220">
    <property type="entry name" value="Type_II_DNA_Topoisomerases"/>
</dbReference>
<dbReference type="GO" id="GO:0006265">
    <property type="term" value="P:DNA topological change"/>
    <property type="evidence" value="ECO:0007669"/>
    <property type="project" value="InterPro"/>
</dbReference>
<dbReference type="Gene3D" id="3.30.1360.40">
    <property type="match status" value="1"/>
</dbReference>
<evidence type="ECO:0000256" key="7">
    <source>
        <dbReference type="ARBA" id="ARBA00022840"/>
    </source>
</evidence>
<dbReference type="GO" id="GO:0016539">
    <property type="term" value="P:intein-mediated protein splicing"/>
    <property type="evidence" value="ECO:0007669"/>
    <property type="project" value="InterPro"/>
</dbReference>
<evidence type="ECO:0000256" key="6">
    <source>
        <dbReference type="ARBA" id="ARBA00022813"/>
    </source>
</evidence>
<dbReference type="Gene3D" id="3.90.199.10">
    <property type="entry name" value="Topoisomerase II, domain 5"/>
    <property type="match status" value="1"/>
</dbReference>
<accession>A0A1F6FNU7</accession>
<dbReference type="InterPro" id="IPR006141">
    <property type="entry name" value="Intein_N"/>
</dbReference>
<evidence type="ECO:0000256" key="14">
    <source>
        <dbReference type="PROSITE-ProRule" id="PRU01384"/>
    </source>
</evidence>
<protein>
    <recommendedName>
        <fullName evidence="12">DNA gyrase subunit A</fullName>
        <ecNumber evidence="4">5.6.2.2</ecNumber>
    </recommendedName>
</protein>
<dbReference type="Pfam" id="PF00521">
    <property type="entry name" value="DNA_topoisoIV"/>
    <property type="match status" value="1"/>
</dbReference>
<gene>
    <name evidence="17" type="ORF">A3H15_00085</name>
</gene>
<dbReference type="InterPro" id="IPR006142">
    <property type="entry name" value="INTEIN"/>
</dbReference>
<dbReference type="GO" id="GO:0005524">
    <property type="term" value="F:ATP binding"/>
    <property type="evidence" value="ECO:0007669"/>
    <property type="project" value="UniProtKB-KW"/>
</dbReference>
<dbReference type="PROSITE" id="PS50818">
    <property type="entry name" value="INTEIN_C_TER"/>
    <property type="match status" value="1"/>
</dbReference>
<keyword evidence="5" id="KW-0547">Nucleotide-binding</keyword>
<proteinExistence type="inferred from homology"/>
<dbReference type="SUPFAM" id="SSF51294">
    <property type="entry name" value="Hedgehog/intein (Hint) domain"/>
    <property type="match status" value="1"/>
</dbReference>
<comment type="catalytic activity">
    <reaction evidence="1">
        <text>ATP-dependent breakage, passage and rejoining of double-stranded DNA.</text>
        <dbReference type="EC" id="5.6.2.2"/>
    </reaction>
</comment>
<dbReference type="GO" id="GO:0009330">
    <property type="term" value="C:DNA topoisomerase type II (double strand cut, ATP-hydrolyzing) complex"/>
    <property type="evidence" value="ECO:0007669"/>
    <property type="project" value="TreeGrafter"/>
</dbReference>
<dbReference type="NCBIfam" id="TIGR01443">
    <property type="entry name" value="intein_Cterm"/>
    <property type="match status" value="1"/>
</dbReference>
<dbReference type="InterPro" id="IPR013760">
    <property type="entry name" value="Topo_IIA-like_dom_sf"/>
</dbReference>
<comment type="function">
    <text evidence="2">A type II topoisomerase that negatively supercoils closed circular double-stranded (ds) DNA in an ATP-dependent manner to modulate DNA topology and maintain chromosomes in an underwound state. Negative supercoiling favors strand separation, and DNA replication, transcription, recombination and repair, all of which involve strand separation. Also able to catalyze the interconversion of other topological isomers of dsDNA rings, including catenanes and knotted rings. Type II topoisomerases break and join 2 DNA strands simultaneously in an ATP-dependent manner.</text>
</comment>
<comment type="subunit">
    <text evidence="13">Heterotetramer composed of ParC and ParE.</text>
</comment>
<dbReference type="Pfam" id="PF14890">
    <property type="entry name" value="Intein_splicing"/>
    <property type="match status" value="1"/>
</dbReference>
<dbReference type="InterPro" id="IPR003586">
    <property type="entry name" value="Hint_dom_C"/>
</dbReference>
<dbReference type="EMBL" id="MFMO01000024">
    <property type="protein sequence ID" value="OGG87522.1"/>
    <property type="molecule type" value="Genomic_DNA"/>
</dbReference>
<evidence type="ECO:0000256" key="5">
    <source>
        <dbReference type="ARBA" id="ARBA00022741"/>
    </source>
</evidence>
<dbReference type="FunFam" id="3.30.1360.40:FF:000002">
    <property type="entry name" value="DNA gyrase subunit A"/>
    <property type="match status" value="1"/>
</dbReference>
<dbReference type="SUPFAM" id="SSF101904">
    <property type="entry name" value="GyrA/ParC C-terminal domain-like"/>
    <property type="match status" value="1"/>
</dbReference>
<organism evidence="17 18">
    <name type="scientific">Candidatus Kaiserbacteria bacterium RIFCSPLOWO2_12_FULL_50_28</name>
    <dbReference type="NCBI Taxonomy" id="1798527"/>
    <lineage>
        <taxon>Bacteria</taxon>
        <taxon>Candidatus Kaiseribacteriota</taxon>
    </lineage>
</organism>
<dbReference type="PANTHER" id="PTHR43493">
    <property type="entry name" value="DNA GYRASE/TOPOISOMERASE SUBUNIT A"/>
    <property type="match status" value="1"/>
</dbReference>
<dbReference type="InterPro" id="IPR006691">
    <property type="entry name" value="GyrA/parC_rep"/>
</dbReference>
<feature type="domain" description="Topo IIA-type catalytic" evidence="16">
    <location>
        <begin position="1"/>
        <end position="804"/>
    </location>
</feature>
<comment type="similarity">
    <text evidence="3">Belongs to the type II topoisomerase GyrA/ParC subunit family.</text>
</comment>
<dbReference type="InterPro" id="IPR030934">
    <property type="entry name" value="Intein_C"/>
</dbReference>
<dbReference type="Gene3D" id="2.170.16.10">
    <property type="entry name" value="Hedgehog/Intein (Hint) domain"/>
    <property type="match status" value="1"/>
</dbReference>
<keyword evidence="11" id="KW-0413">Isomerase</keyword>
<dbReference type="EC" id="5.6.2.2" evidence="4"/>
<comment type="caution">
    <text evidence="14">Lacks conserved residue(s) required for the propagation of feature annotation.</text>
</comment>
<dbReference type="SMART" id="SM00305">
    <property type="entry name" value="HintC"/>
    <property type="match status" value="1"/>
</dbReference>
<keyword evidence="6" id="KW-0068">Autocatalytic cleavage</keyword>
<dbReference type="PRINTS" id="PR00379">
    <property type="entry name" value="INTEIN"/>
</dbReference>
<dbReference type="InterPro" id="IPR035516">
    <property type="entry name" value="Gyrase/topoIV_suA_C"/>
</dbReference>
<evidence type="ECO:0000256" key="12">
    <source>
        <dbReference type="ARBA" id="ARBA00026190"/>
    </source>
</evidence>
<dbReference type="PROSITE" id="PS50817">
    <property type="entry name" value="INTEIN_N_TER"/>
    <property type="match status" value="1"/>
</dbReference>
<dbReference type="SUPFAM" id="SSF56719">
    <property type="entry name" value="Type II DNA topoisomerase"/>
    <property type="match status" value="2"/>
</dbReference>
<dbReference type="CDD" id="cd00081">
    <property type="entry name" value="Hint"/>
    <property type="match status" value="2"/>
</dbReference>
<dbReference type="GO" id="GO:0005737">
    <property type="term" value="C:cytoplasm"/>
    <property type="evidence" value="ECO:0007669"/>
    <property type="project" value="TreeGrafter"/>
</dbReference>
<evidence type="ECO:0000256" key="11">
    <source>
        <dbReference type="ARBA" id="ARBA00023235"/>
    </source>
</evidence>
<evidence type="ECO:0000256" key="15">
    <source>
        <dbReference type="SAM" id="Coils"/>
    </source>
</evidence>
<keyword evidence="7" id="KW-0067">ATP-binding</keyword>
<evidence type="ECO:0000256" key="13">
    <source>
        <dbReference type="ARBA" id="ARBA00063644"/>
    </source>
</evidence>
<dbReference type="FunFam" id="1.10.268.10:FF:000001">
    <property type="entry name" value="DNA gyrase subunit A"/>
    <property type="match status" value="1"/>
</dbReference>
<dbReference type="Pfam" id="PF03989">
    <property type="entry name" value="DNA_gyraseA_C"/>
    <property type="match status" value="6"/>
</dbReference>
<dbReference type="Gene3D" id="2.120.10.90">
    <property type="entry name" value="DNA gyrase/topoisomerase IV, subunit A, C-terminal"/>
    <property type="match status" value="1"/>
</dbReference>
<evidence type="ECO:0000256" key="2">
    <source>
        <dbReference type="ARBA" id="ARBA00001978"/>
    </source>
</evidence>
<sequence length="1124" mass="126757">MVKMAQDFTMRYPLIVGQGNFGCFTKDTKVRLADGRNLTFEELIKEDSEKKKNYTFTVNAEGHIAIAPILKPRLTRQSAEIMKVVLDTGEEIKCTLNHKFMLKNQEYVEAQNLKPGTSLMPLYTRLSEKGESTLSDMEGYEMVLQPMRSEWEYIHHLADFYNIAHGAYTHSAGRVRHHVDFNKLNNNLDNIRRMQWLEHWRLHSLLTANRHKNDHIYVEKLARGRSAFWDKEENRMAQAERLSERNKENWKDPSYRERMREFLSVMNKEYIEQHPEKREELSKRATQTLKRLWQDPVYQRFMRKKIIKGNKNHTTNKTGKVKFDAICTQLLSEGKALSAKTYEEFRKKLYPYGSATTWDTGMAKYYDGNTARVRTEVLGNHKVARVEFTRGHEDVYDLTVPETHNFALAAGVFVHNSIDGDGAAAYRYTEAKMSRLAGEMIRDIEKDTVDFRSNYDNTKQEPTVLPAAIPNLLLNGTLGIAVGMATNIPPHNLREVCEATMHLIENPEATTDDLLQFVKGPDFPTGCTAFNQKDITHAYSSGRGGVVVRGDAEIVEGKKSDYSIVITSIPFRVNKADLLTKMASLVHEKKLDGIRDIRDESTKDIRVVVELKNTGNAQTVLNYLYKHTQLEETFHYNVVALVDGVPQTLSLKALLENFVAHRREVATRRSKFDLAKAEDREHILLGLKKALDHIDAIIALIKKSKTVDDARAALMQKFKFSEPQANAILEMRLSKLAGLERQKVEDELKEVQALITELTALLKSEKKLMTLIKKEMQEIMEKYGDERRTKIVKREVKSLSAEDLVADEESVLVLTSGGYIKRTNPTEYRRQRRGGVGVVDLDTKEEDFVTQFLTASAHSDLLFFSDRGKAYQLKMYELPEGKRATKGKSIMNFLSLEQSESITSILSMPKSIKESDGLALLMVTKKGTVKKTSADKFKEVRRSGLLAITLDKGDSLISAQFVRKGDTVVLATAKGQAIRFAGDAVREMGRQATGVRGMKLRSGDMIVGAGVVPKGANDAGLLVLSSTGYGKKTKLSEYKCQGRGGSGVKTMSITAKTKQLVGAAVVLGGGELVAMSKKSQTIRMSLEEIPTLSRATQGVRVMKLREEDQVASFVVFEQEVVEVS</sequence>
<evidence type="ECO:0000256" key="3">
    <source>
        <dbReference type="ARBA" id="ARBA00008263"/>
    </source>
</evidence>
<keyword evidence="8" id="KW-0651">Protein splicing</keyword>
<dbReference type="PROSITE" id="PS52040">
    <property type="entry name" value="TOPO_IIA"/>
    <property type="match status" value="1"/>
</dbReference>
<dbReference type="Proteomes" id="UP000177968">
    <property type="component" value="Unassembled WGS sequence"/>
</dbReference>
<keyword evidence="15" id="KW-0175">Coiled coil</keyword>
<dbReference type="GO" id="GO:0003918">
    <property type="term" value="F:DNA topoisomerase type II (double strand cut, ATP-hydrolyzing) activity"/>
    <property type="evidence" value="ECO:0007669"/>
    <property type="project" value="UniProtKB-EC"/>
</dbReference>
<dbReference type="AlphaFoldDB" id="A0A1F6FNU7"/>
<evidence type="ECO:0000256" key="10">
    <source>
        <dbReference type="ARBA" id="ARBA00023125"/>
    </source>
</evidence>
<dbReference type="FunFam" id="2.120.10.90:FF:000005">
    <property type="entry name" value="DNA topoisomerase 4 subunit A"/>
    <property type="match status" value="1"/>
</dbReference>
<dbReference type="PANTHER" id="PTHR43493:SF5">
    <property type="entry name" value="DNA GYRASE SUBUNIT A, CHLOROPLASTIC_MITOCHONDRIAL"/>
    <property type="match status" value="1"/>
</dbReference>
<dbReference type="CDD" id="cd00187">
    <property type="entry name" value="TOP4c"/>
    <property type="match status" value="1"/>
</dbReference>